<dbReference type="InterPro" id="IPR004090">
    <property type="entry name" value="Chemotax_Me-accpt_rcpt"/>
</dbReference>
<keyword evidence="1 3" id="KW-0807">Transducer</keyword>
<comment type="similarity">
    <text evidence="2">Belongs to the methyl-accepting chemotaxis (MCP) protein family.</text>
</comment>
<evidence type="ECO:0000313" key="5">
    <source>
        <dbReference type="EMBL" id="TBN52599.1"/>
    </source>
</evidence>
<dbReference type="GO" id="GO:0006935">
    <property type="term" value="P:chemotaxis"/>
    <property type="evidence" value="ECO:0007669"/>
    <property type="project" value="InterPro"/>
</dbReference>
<protein>
    <recommendedName>
        <fullName evidence="4">Methyl-accepting transducer domain-containing protein</fullName>
    </recommendedName>
</protein>
<dbReference type="EMBL" id="SIUB01000005">
    <property type="protein sequence ID" value="TBN52599.1"/>
    <property type="molecule type" value="Genomic_DNA"/>
</dbReference>
<evidence type="ECO:0000259" key="4">
    <source>
        <dbReference type="PROSITE" id="PS50111"/>
    </source>
</evidence>
<dbReference type="PANTHER" id="PTHR32089:SF112">
    <property type="entry name" value="LYSOZYME-LIKE PROTEIN-RELATED"/>
    <property type="match status" value="1"/>
</dbReference>
<evidence type="ECO:0000256" key="2">
    <source>
        <dbReference type="ARBA" id="ARBA00029447"/>
    </source>
</evidence>
<dbReference type="RefSeq" id="WP_131003831.1">
    <property type="nucleotide sequence ID" value="NZ_JBHSZR010000013.1"/>
</dbReference>
<name>A0A4V2JDZ1_9HYPH</name>
<evidence type="ECO:0000313" key="6">
    <source>
        <dbReference type="Proteomes" id="UP000291613"/>
    </source>
</evidence>
<dbReference type="PRINTS" id="PR00260">
    <property type="entry name" value="CHEMTRNSDUCR"/>
</dbReference>
<evidence type="ECO:0000256" key="1">
    <source>
        <dbReference type="ARBA" id="ARBA00023224"/>
    </source>
</evidence>
<dbReference type="GO" id="GO:0007165">
    <property type="term" value="P:signal transduction"/>
    <property type="evidence" value="ECO:0007669"/>
    <property type="project" value="UniProtKB-KW"/>
</dbReference>
<dbReference type="SUPFAM" id="SSF58104">
    <property type="entry name" value="Methyl-accepting chemotaxis protein (MCP) signaling domain"/>
    <property type="match status" value="1"/>
</dbReference>
<dbReference type="InterPro" id="IPR004089">
    <property type="entry name" value="MCPsignal_dom"/>
</dbReference>
<dbReference type="OrthoDB" id="4514964at2"/>
<organism evidence="5 6">
    <name type="scientific">Hansschlegelia quercus</name>
    <dbReference type="NCBI Taxonomy" id="2528245"/>
    <lineage>
        <taxon>Bacteria</taxon>
        <taxon>Pseudomonadati</taxon>
        <taxon>Pseudomonadota</taxon>
        <taxon>Alphaproteobacteria</taxon>
        <taxon>Hyphomicrobiales</taxon>
        <taxon>Methylopilaceae</taxon>
        <taxon>Hansschlegelia</taxon>
    </lineage>
</organism>
<reference evidence="5 6" key="1">
    <citation type="submission" date="2019-02" db="EMBL/GenBank/DDBJ databases">
        <title>Hansschlegelia quercus sp. nov., a novel methylotrophic bacterium from buds of oak (Quercus robur L.).</title>
        <authorList>
            <person name="Agafonova N.V."/>
            <person name="Kaparullina E.N."/>
            <person name="Grouzdev D.S."/>
            <person name="Doronina N.V."/>
        </authorList>
    </citation>
    <scope>NUCLEOTIDE SEQUENCE [LARGE SCALE GENOMIC DNA]</scope>
    <source>
        <strain evidence="5 6">Dub</strain>
    </source>
</reference>
<gene>
    <name evidence="5" type="ORF">EYR15_12305</name>
</gene>
<dbReference type="SMART" id="SM00283">
    <property type="entry name" value="MA"/>
    <property type="match status" value="1"/>
</dbReference>
<feature type="domain" description="Methyl-accepting transducer" evidence="4">
    <location>
        <begin position="80"/>
        <end position="309"/>
    </location>
</feature>
<comment type="caution">
    <text evidence="5">The sequence shown here is derived from an EMBL/GenBank/DDBJ whole genome shotgun (WGS) entry which is preliminary data.</text>
</comment>
<accession>A0A4V2JDZ1</accession>
<evidence type="ECO:0000256" key="3">
    <source>
        <dbReference type="PROSITE-ProRule" id="PRU00284"/>
    </source>
</evidence>
<dbReference type="GO" id="GO:0004888">
    <property type="term" value="F:transmembrane signaling receptor activity"/>
    <property type="evidence" value="ECO:0007669"/>
    <property type="project" value="InterPro"/>
</dbReference>
<dbReference type="Pfam" id="PF00015">
    <property type="entry name" value="MCPsignal"/>
    <property type="match status" value="1"/>
</dbReference>
<keyword evidence="6" id="KW-1185">Reference proteome</keyword>
<dbReference type="Proteomes" id="UP000291613">
    <property type="component" value="Unassembled WGS sequence"/>
</dbReference>
<dbReference type="AlphaFoldDB" id="A0A4V2JDZ1"/>
<dbReference type="PROSITE" id="PS50111">
    <property type="entry name" value="CHEMOTAXIS_TRANSDUC_2"/>
    <property type="match status" value="1"/>
</dbReference>
<sequence length="445" mass="46368">MSFGFGRRASHAQVSEAAIVEAPAALDRMLVIAALDAIRQGAPITEWPAGDLADALRAFAAELDGRSRSDLTALVTFTAETAATATSVGWVTNDVRQVADSTSTIASAVEELASSISEMSAMSQNGAQDAVSARDETVACVGEMQHAAGSMDAIRDRVGVISDRIRVLEDAVRQIAEMAGTIEAISSQTNLLALNATIEAARAGEAGKGFAVVANEVKSLSGQTAKATEQIRARIAVLMEETDAIRQATAESTDSVSAGQDMINATRMKVEAVGNHVSLVTNQMHALAEVLSQQRSATNEISESVSRIAETARKTRGEIDDALAKLVSAETTALSAVDKAGERNATGYALMRAPADAAVARRRLASMLVGLNPPAFDSAAFADKLDGSAPADLIAARDAVRREANRLTTAIKGQDWGGATDAFVKAEGALDEMNKAAVQAVRMIG</sequence>
<dbReference type="GO" id="GO:0016020">
    <property type="term" value="C:membrane"/>
    <property type="evidence" value="ECO:0007669"/>
    <property type="project" value="InterPro"/>
</dbReference>
<dbReference type="PANTHER" id="PTHR32089">
    <property type="entry name" value="METHYL-ACCEPTING CHEMOTAXIS PROTEIN MCPB"/>
    <property type="match status" value="1"/>
</dbReference>
<proteinExistence type="inferred from homology"/>
<dbReference type="Gene3D" id="1.10.287.950">
    <property type="entry name" value="Methyl-accepting chemotaxis protein"/>
    <property type="match status" value="1"/>
</dbReference>